<dbReference type="Pfam" id="PF01152">
    <property type="entry name" value="Bac_globin"/>
    <property type="match status" value="1"/>
</dbReference>
<dbReference type="CDD" id="cd08916">
    <property type="entry name" value="TrHb3_P"/>
    <property type="match status" value="1"/>
</dbReference>
<dbReference type="AlphaFoldDB" id="B9XCC2"/>
<dbReference type="GO" id="GO:0046872">
    <property type="term" value="F:metal ion binding"/>
    <property type="evidence" value="ECO:0007669"/>
    <property type="project" value="UniProtKB-KW"/>
</dbReference>
<organism evidence="5 6">
    <name type="scientific">Pedosphaera parvula (strain Ellin514)</name>
    <dbReference type="NCBI Taxonomy" id="320771"/>
    <lineage>
        <taxon>Bacteria</taxon>
        <taxon>Pseudomonadati</taxon>
        <taxon>Verrucomicrobiota</taxon>
        <taxon>Pedosphaerae</taxon>
        <taxon>Pedosphaerales</taxon>
        <taxon>Pedosphaeraceae</taxon>
        <taxon>Pedosphaera</taxon>
    </lineage>
</organism>
<comment type="caution">
    <text evidence="5">The sequence shown here is derived from an EMBL/GenBank/DDBJ whole genome shotgun (WGS) entry which is preliminary data.</text>
</comment>
<dbReference type="Gene3D" id="1.10.490.10">
    <property type="entry name" value="Globins"/>
    <property type="match status" value="1"/>
</dbReference>
<reference evidence="5 6" key="1">
    <citation type="journal article" date="2011" name="J. Bacteriol.">
        <title>Genome sequence of 'Pedosphaera parvula' Ellin514, an aerobic Verrucomicrobial isolate from pasture soil.</title>
        <authorList>
            <person name="Kant R."/>
            <person name="van Passel M.W."/>
            <person name="Sangwan P."/>
            <person name="Palva A."/>
            <person name="Lucas S."/>
            <person name="Copeland A."/>
            <person name="Lapidus A."/>
            <person name="Glavina Del Rio T."/>
            <person name="Dalin E."/>
            <person name="Tice H."/>
            <person name="Bruce D."/>
            <person name="Goodwin L."/>
            <person name="Pitluck S."/>
            <person name="Chertkov O."/>
            <person name="Larimer F.W."/>
            <person name="Land M.L."/>
            <person name="Hauser L."/>
            <person name="Brettin T.S."/>
            <person name="Detter J.C."/>
            <person name="Han S."/>
            <person name="de Vos W.M."/>
            <person name="Janssen P.H."/>
            <person name="Smidt H."/>
        </authorList>
    </citation>
    <scope>NUCLEOTIDE SEQUENCE [LARGE SCALE GENOMIC DNA]</scope>
    <source>
        <strain evidence="5 6">Ellin514</strain>
    </source>
</reference>
<evidence type="ECO:0000313" key="5">
    <source>
        <dbReference type="EMBL" id="EEF62590.1"/>
    </source>
</evidence>
<dbReference type="GO" id="GO:0019825">
    <property type="term" value="F:oxygen binding"/>
    <property type="evidence" value="ECO:0007669"/>
    <property type="project" value="InterPro"/>
</dbReference>
<keyword evidence="1" id="KW-0813">Transport</keyword>
<dbReference type="SUPFAM" id="SSF46458">
    <property type="entry name" value="Globin-like"/>
    <property type="match status" value="1"/>
</dbReference>
<protein>
    <submittedName>
        <fullName evidence="5">Globin</fullName>
    </submittedName>
</protein>
<evidence type="ECO:0000256" key="4">
    <source>
        <dbReference type="ARBA" id="ARBA00023004"/>
    </source>
</evidence>
<keyword evidence="6" id="KW-1185">Reference proteome</keyword>
<evidence type="ECO:0000256" key="3">
    <source>
        <dbReference type="ARBA" id="ARBA00022723"/>
    </source>
</evidence>
<dbReference type="STRING" id="320771.Cflav_PD5225"/>
<dbReference type="RefSeq" id="WP_007413470.1">
    <property type="nucleotide sequence ID" value="NZ_ABOX02000004.1"/>
</dbReference>
<dbReference type="InterPro" id="IPR012292">
    <property type="entry name" value="Globin/Proto"/>
</dbReference>
<keyword evidence="3" id="KW-0479">Metal-binding</keyword>
<keyword evidence="2" id="KW-0349">Heme</keyword>
<keyword evidence="4" id="KW-0408">Iron</keyword>
<name>B9XCC2_PEDPL</name>
<dbReference type="EMBL" id="ABOX02000004">
    <property type="protein sequence ID" value="EEF62590.1"/>
    <property type="molecule type" value="Genomic_DNA"/>
</dbReference>
<dbReference type="InterPro" id="IPR001486">
    <property type="entry name" value="Hemoglobin_trunc"/>
</dbReference>
<evidence type="ECO:0000256" key="2">
    <source>
        <dbReference type="ARBA" id="ARBA00022617"/>
    </source>
</evidence>
<dbReference type="InterPro" id="IPR009050">
    <property type="entry name" value="Globin-like_sf"/>
</dbReference>
<dbReference type="GO" id="GO:0020037">
    <property type="term" value="F:heme binding"/>
    <property type="evidence" value="ECO:0007669"/>
    <property type="project" value="InterPro"/>
</dbReference>
<sequence>MRFSLNNYFPAFQHILLSYFQMMGVVLSSGNMQQSLTDITGENDVKTLVDSFYNKVNADELLSPIFNDFAHTNWELHMPTMYSFWSSILFRTATYQGRPWPKHSILPVNAAHFSRWLSLFKQTVDEHFTGPKAIEAKNAAASIADTFQNRMQILRGNGPGKINLL</sequence>
<accession>B9XCC2</accession>
<gene>
    <name evidence="5" type="ORF">Cflav_PD5225</name>
</gene>
<evidence type="ECO:0000313" key="6">
    <source>
        <dbReference type="Proteomes" id="UP000003688"/>
    </source>
</evidence>
<dbReference type="Proteomes" id="UP000003688">
    <property type="component" value="Unassembled WGS sequence"/>
</dbReference>
<evidence type="ECO:0000256" key="1">
    <source>
        <dbReference type="ARBA" id="ARBA00022448"/>
    </source>
</evidence>
<proteinExistence type="predicted"/>